<dbReference type="Pfam" id="PF20150">
    <property type="entry name" value="2EXR"/>
    <property type="match status" value="1"/>
</dbReference>
<dbReference type="InterPro" id="IPR045518">
    <property type="entry name" value="2EXR"/>
</dbReference>
<dbReference type="EMBL" id="JAFIMR010000003">
    <property type="protein sequence ID" value="KAI1880068.1"/>
    <property type="molecule type" value="Genomic_DNA"/>
</dbReference>
<protein>
    <recommendedName>
        <fullName evidence="1">2EXR domain-containing protein</fullName>
    </recommendedName>
</protein>
<reference evidence="2" key="1">
    <citation type="submission" date="2021-03" db="EMBL/GenBank/DDBJ databases">
        <title>Revisited historic fungal species revealed as producer of novel bioactive compounds through whole genome sequencing and comparative genomics.</title>
        <authorList>
            <person name="Vignolle G.A."/>
            <person name="Hochenegger N."/>
            <person name="Mach R.L."/>
            <person name="Mach-Aigner A.R."/>
            <person name="Javad Rahimi M."/>
            <person name="Salim K.A."/>
            <person name="Chan C.M."/>
            <person name="Lim L.B.L."/>
            <person name="Cai F."/>
            <person name="Druzhinina I.S."/>
            <person name="U'Ren J.M."/>
            <person name="Derntl C."/>
        </authorList>
    </citation>
    <scope>NUCLEOTIDE SEQUENCE</scope>
    <source>
        <strain evidence="2">TUCIM 5799</strain>
    </source>
</reference>
<evidence type="ECO:0000313" key="2">
    <source>
        <dbReference type="EMBL" id="KAI1880068.1"/>
    </source>
</evidence>
<accession>A0A9Q0AUU8</accession>
<gene>
    <name evidence="2" type="ORF">JX265_001689</name>
</gene>
<proteinExistence type="predicted"/>
<name>A0A9Q0AUU8_9PEZI</name>
<organism evidence="2 3">
    <name type="scientific">Neoarthrinium moseri</name>
    <dbReference type="NCBI Taxonomy" id="1658444"/>
    <lineage>
        <taxon>Eukaryota</taxon>
        <taxon>Fungi</taxon>
        <taxon>Dikarya</taxon>
        <taxon>Ascomycota</taxon>
        <taxon>Pezizomycotina</taxon>
        <taxon>Sordariomycetes</taxon>
        <taxon>Xylariomycetidae</taxon>
        <taxon>Amphisphaeriales</taxon>
        <taxon>Apiosporaceae</taxon>
        <taxon>Neoarthrinium</taxon>
    </lineage>
</organism>
<dbReference type="Proteomes" id="UP000829685">
    <property type="component" value="Unassembled WGS sequence"/>
</dbReference>
<feature type="domain" description="2EXR" evidence="1">
    <location>
        <begin position="46"/>
        <end position="110"/>
    </location>
</feature>
<keyword evidence="3" id="KW-1185">Reference proteome</keyword>
<evidence type="ECO:0000313" key="3">
    <source>
        <dbReference type="Proteomes" id="UP000829685"/>
    </source>
</evidence>
<sequence length="254" mass="28618">MPVNTRQSTRLTTAESPQRITTMMWHQAALPSRARRSPKRATAQSFPLFKLLPVELRLMIWEEALRQDLDQRVITYNGDLGFILNSSLCSAMLAMTRESRSCAKKWFNLKLDVLSYGTEINTAGVVYLRIEKELINITLSLAWPQSIHPKPQYTAAASTEVRAKICNIMLDLSAKAPLTNDPSTSRNSTTLEKRARSFVVATAMLSPAVIFANLTLQFPNLGPVVTFVHNTDRHSQALKTVIQNMTKRGRQEHH</sequence>
<dbReference type="AlphaFoldDB" id="A0A9Q0AUU8"/>
<comment type="caution">
    <text evidence="2">The sequence shown here is derived from an EMBL/GenBank/DDBJ whole genome shotgun (WGS) entry which is preliminary data.</text>
</comment>
<evidence type="ECO:0000259" key="1">
    <source>
        <dbReference type="Pfam" id="PF20150"/>
    </source>
</evidence>